<dbReference type="EMBL" id="JAMYWD010000005">
    <property type="protein sequence ID" value="KAJ4970015.1"/>
    <property type="molecule type" value="Genomic_DNA"/>
</dbReference>
<accession>A0A9Q0QS50</accession>
<dbReference type="Proteomes" id="UP001141806">
    <property type="component" value="Unassembled WGS sequence"/>
</dbReference>
<evidence type="ECO:0000313" key="3">
    <source>
        <dbReference type="Proteomes" id="UP001141806"/>
    </source>
</evidence>
<dbReference type="PANTHER" id="PTHR31549">
    <property type="entry name" value="PROTEIN, PUTATIVE (DUF247)-RELATED-RELATED"/>
    <property type="match status" value="1"/>
</dbReference>
<proteinExistence type="predicted"/>
<dbReference type="OrthoDB" id="1849062at2759"/>
<keyword evidence="3" id="KW-1185">Reference proteome</keyword>
<gene>
    <name evidence="2" type="ORF">NE237_003114</name>
</gene>
<dbReference type="AlphaFoldDB" id="A0A9Q0QS50"/>
<evidence type="ECO:0000256" key="1">
    <source>
        <dbReference type="SAM" id="Phobius"/>
    </source>
</evidence>
<feature type="transmembrane region" description="Helical" evidence="1">
    <location>
        <begin position="405"/>
        <end position="426"/>
    </location>
</feature>
<organism evidence="2 3">
    <name type="scientific">Protea cynaroides</name>
    <dbReference type="NCBI Taxonomy" id="273540"/>
    <lineage>
        <taxon>Eukaryota</taxon>
        <taxon>Viridiplantae</taxon>
        <taxon>Streptophyta</taxon>
        <taxon>Embryophyta</taxon>
        <taxon>Tracheophyta</taxon>
        <taxon>Spermatophyta</taxon>
        <taxon>Magnoliopsida</taxon>
        <taxon>Proteales</taxon>
        <taxon>Proteaceae</taxon>
        <taxon>Protea</taxon>
    </lineage>
</organism>
<sequence>MMASSSALVAGEIQSKEIPEWWISMTIHTEEQGTSDSSIYKLQRVPTTLREIEKNKGCYDPIVVSIGPFHHRLPKLQPVEKLKTTIAQKFISGRDTRKFYYNFTEVCLNARGCYAESSTEALEDKEFVRMMFLDGCFLLHFIDCTVKGRLQDMKMKDDQIAFVLRDLFLLENQLPFLVLQELMKFRFTEGKQLILKFIGRLAGTNSSSQEYHQPPHLLHLLWYEYVGAIPPPRMWTFKQKDEHFFHPFRSIQDLRAAGIMCKKSTTSCLRSISFVSHCIHGELLLPAILVDQSTKTMFLNLVAYEASPDASSDFAITSYICLLESLIAKPDDVKELRSRNIIFNFLGNDQEVADVFHDLATNLVPNPSQYREAKLLIEKHCRRKMNCVPVMFYKLYKSFRGQWTLFVYITTLLVIVIFIIQTYFVIFPIKS</sequence>
<reference evidence="2" key="1">
    <citation type="journal article" date="2023" name="Plant J.">
        <title>The genome of the king protea, Protea cynaroides.</title>
        <authorList>
            <person name="Chang J."/>
            <person name="Duong T.A."/>
            <person name="Schoeman C."/>
            <person name="Ma X."/>
            <person name="Roodt D."/>
            <person name="Barker N."/>
            <person name="Li Z."/>
            <person name="Van de Peer Y."/>
            <person name="Mizrachi E."/>
        </authorList>
    </citation>
    <scope>NUCLEOTIDE SEQUENCE</scope>
    <source>
        <tissue evidence="2">Young leaves</tissue>
    </source>
</reference>
<keyword evidence="1" id="KW-1133">Transmembrane helix</keyword>
<keyword evidence="1" id="KW-0812">Transmembrane</keyword>
<dbReference type="PANTHER" id="PTHR31549:SF149">
    <property type="entry name" value="ISOPRENOID SYNTHASE DOMAIN-CONTAINING PROTEIN"/>
    <property type="match status" value="1"/>
</dbReference>
<dbReference type="InterPro" id="IPR004158">
    <property type="entry name" value="DUF247_pln"/>
</dbReference>
<name>A0A9Q0QS50_9MAGN</name>
<protein>
    <submittedName>
        <fullName evidence="2">Uncharacterized protein</fullName>
    </submittedName>
</protein>
<keyword evidence="1" id="KW-0472">Membrane</keyword>
<comment type="caution">
    <text evidence="2">The sequence shown here is derived from an EMBL/GenBank/DDBJ whole genome shotgun (WGS) entry which is preliminary data.</text>
</comment>
<dbReference type="Pfam" id="PF03140">
    <property type="entry name" value="DUF247"/>
    <property type="match status" value="1"/>
</dbReference>
<evidence type="ECO:0000313" key="2">
    <source>
        <dbReference type="EMBL" id="KAJ4970015.1"/>
    </source>
</evidence>